<accession>A0A5I3EPW5</accession>
<evidence type="ECO:0000313" key="3">
    <source>
        <dbReference type="EMBL" id="EDA8247295.1"/>
    </source>
</evidence>
<dbReference type="AlphaFoldDB" id="A0A5I3EPW5"/>
<comment type="caution">
    <text evidence="1">The sequence shown here is derived from an EMBL/GenBank/DDBJ whole genome shotgun (WGS) entry which is preliminary data.</text>
</comment>
<dbReference type="EMBL" id="AAHRBT010000028">
    <property type="protein sequence ID" value="EBZ4207833.1"/>
    <property type="molecule type" value="Genomic_DNA"/>
</dbReference>
<evidence type="ECO:0000313" key="1">
    <source>
        <dbReference type="EMBL" id="EBW5674282.1"/>
    </source>
</evidence>
<evidence type="ECO:0008006" key="4">
    <source>
        <dbReference type="Google" id="ProtNLM"/>
    </source>
</evidence>
<dbReference type="RefSeq" id="WP_000838369.1">
    <property type="nucleotide sequence ID" value="NZ_CP082930.1"/>
</dbReference>
<organism evidence="1">
    <name type="scientific">Salmonella enterica subsp. enterica serovar London</name>
    <dbReference type="NCBI Taxonomy" id="149390"/>
    <lineage>
        <taxon>Bacteria</taxon>
        <taxon>Pseudomonadati</taxon>
        <taxon>Pseudomonadota</taxon>
        <taxon>Gammaproteobacteria</taxon>
        <taxon>Enterobacterales</taxon>
        <taxon>Enterobacteriaceae</taxon>
        <taxon>Salmonella</taxon>
    </lineage>
</organism>
<dbReference type="EMBL" id="AALLJB010000094">
    <property type="protein sequence ID" value="EDA8247295.1"/>
    <property type="molecule type" value="Genomic_DNA"/>
</dbReference>
<proteinExistence type="predicted"/>
<reference evidence="1" key="1">
    <citation type="submission" date="2018-06" db="EMBL/GenBank/DDBJ databases">
        <authorList>
            <person name="Ashton P.M."/>
            <person name="Dallman T."/>
            <person name="Nair S."/>
            <person name="De Pinna E."/>
            <person name="Peters T."/>
            <person name="Grant K."/>
        </authorList>
    </citation>
    <scope>NUCLEOTIDE SEQUENCE</scope>
    <source>
        <strain evidence="3">186598</strain>
        <strain evidence="1">196404</strain>
        <strain evidence="2">623457</strain>
    </source>
</reference>
<evidence type="ECO:0000313" key="2">
    <source>
        <dbReference type="EMBL" id="EBZ4207833.1"/>
    </source>
</evidence>
<dbReference type="Pfam" id="PF02090">
    <property type="entry name" value="SPAM"/>
    <property type="match status" value="1"/>
</dbReference>
<sequence length="158" mass="19116">MKSLHNFINFLVLLDEKKKVLSVHMSKGQEKLKNIQIQIAECQEHVLFLKQKMTSFYHSGEISREKLYRNIKNQGRVLYKQQMLEQKIIQLESEKLAENKIISQYQKEILKTDRKYQKLSLYINRQKRKKLLERNVSSENEIMEVVTYGRENYREKYS</sequence>
<dbReference type="InterPro" id="IPR002954">
    <property type="entry name" value="Salm_SPAgM"/>
</dbReference>
<protein>
    <recommendedName>
        <fullName evidence="4">Type III secretion system protein</fullName>
    </recommendedName>
</protein>
<gene>
    <name evidence="3" type="ORF">A4I94_23300</name>
    <name evidence="1" type="ORF">DPY77_24490</name>
    <name evidence="2" type="ORF">EBC19_20905</name>
</gene>
<dbReference type="EMBL" id="AAHISR010000050">
    <property type="protein sequence ID" value="EBW5674282.1"/>
    <property type="molecule type" value="Genomic_DNA"/>
</dbReference>
<name>A0A5I3EPW5_SALET</name>